<dbReference type="EMBL" id="PSQE01000005">
    <property type="protein sequence ID" value="RHN57023.1"/>
    <property type="molecule type" value="Genomic_DNA"/>
</dbReference>
<evidence type="ECO:0000256" key="1">
    <source>
        <dbReference type="SAM" id="MobiDB-lite"/>
    </source>
</evidence>
<feature type="compositionally biased region" description="Basic and acidic residues" evidence="1">
    <location>
        <begin position="7"/>
        <end position="18"/>
    </location>
</feature>
<name>A0A396HX18_MEDTR</name>
<feature type="region of interest" description="Disordered" evidence="1">
    <location>
        <begin position="1"/>
        <end position="22"/>
    </location>
</feature>
<gene>
    <name evidence="2" type="ORF">MtrunA17_Chr5g0435841</name>
</gene>
<dbReference type="AlphaFoldDB" id="A0A396HX18"/>
<dbReference type="Gramene" id="rna32506">
    <property type="protein sequence ID" value="RHN57023.1"/>
    <property type="gene ID" value="gene32506"/>
</dbReference>
<dbReference type="InterPro" id="IPR003428">
    <property type="entry name" value="MAM33"/>
</dbReference>
<reference evidence="2" key="1">
    <citation type="journal article" date="2018" name="Nat. Plants">
        <title>Whole-genome landscape of Medicago truncatula symbiotic genes.</title>
        <authorList>
            <person name="Pecrix Y."/>
            <person name="Gamas P."/>
            <person name="Carrere S."/>
        </authorList>
    </citation>
    <scope>NUCLEOTIDE SEQUENCE</scope>
    <source>
        <tissue evidence="2">Leaves</tissue>
    </source>
</reference>
<dbReference type="Pfam" id="PF02330">
    <property type="entry name" value="MAM33"/>
    <property type="match status" value="1"/>
</dbReference>
<comment type="caution">
    <text evidence="2">The sequence shown here is derived from an EMBL/GenBank/DDBJ whole genome shotgun (WGS) entry which is preliminary data.</text>
</comment>
<accession>A0A396HX18</accession>
<dbReference type="GO" id="GO:0005759">
    <property type="term" value="C:mitochondrial matrix"/>
    <property type="evidence" value="ECO:0007669"/>
    <property type="project" value="InterPro"/>
</dbReference>
<dbReference type="Gene3D" id="3.10.280.10">
    <property type="entry name" value="Mitochondrial glycoprotein"/>
    <property type="match status" value="1"/>
</dbReference>
<dbReference type="InterPro" id="IPR036561">
    <property type="entry name" value="MAM33_sf"/>
</dbReference>
<evidence type="ECO:0000313" key="2">
    <source>
        <dbReference type="EMBL" id="RHN57023.1"/>
    </source>
</evidence>
<protein>
    <submittedName>
        <fullName evidence="2">Putative mitochondrial glycoprotein</fullName>
    </submittedName>
</protein>
<dbReference type="Proteomes" id="UP000265566">
    <property type="component" value="Chromosome 5"/>
</dbReference>
<organism evidence="2">
    <name type="scientific">Medicago truncatula</name>
    <name type="common">Barrel medic</name>
    <name type="synonym">Medicago tribuloides</name>
    <dbReference type="NCBI Taxonomy" id="3880"/>
    <lineage>
        <taxon>Eukaryota</taxon>
        <taxon>Viridiplantae</taxon>
        <taxon>Streptophyta</taxon>
        <taxon>Embryophyta</taxon>
        <taxon>Tracheophyta</taxon>
        <taxon>Spermatophyta</taxon>
        <taxon>Magnoliopsida</taxon>
        <taxon>eudicotyledons</taxon>
        <taxon>Gunneridae</taxon>
        <taxon>Pentapetalae</taxon>
        <taxon>rosids</taxon>
        <taxon>fabids</taxon>
        <taxon>Fabales</taxon>
        <taxon>Fabaceae</taxon>
        <taxon>Papilionoideae</taxon>
        <taxon>50 kb inversion clade</taxon>
        <taxon>NPAAA clade</taxon>
        <taxon>Hologalegina</taxon>
        <taxon>IRL clade</taxon>
        <taxon>Trifolieae</taxon>
        <taxon>Medicago</taxon>
    </lineage>
</organism>
<dbReference type="SUPFAM" id="SSF54529">
    <property type="entry name" value="Mitochondrial glycoprotein MAM33-like"/>
    <property type="match status" value="1"/>
</dbReference>
<sequence length="97" mass="11223">MVDLVTGEEHDKDDESERATQSSIDFSVSVSKKNGTSLEFCCDAYPDEMVFSGLFITNRGEQIPYYDRLDFQYVLLSDYFILFINMCIQYLKPGLHQ</sequence>
<proteinExistence type="predicted"/>